<dbReference type="EMBL" id="JACETU010000004">
    <property type="protein sequence ID" value="KAF7430274.1"/>
    <property type="molecule type" value="Genomic_DNA"/>
</dbReference>
<name>A0A8H6ZT89_PLEOS</name>
<evidence type="ECO:0000256" key="2">
    <source>
        <dbReference type="SAM" id="SignalP"/>
    </source>
</evidence>
<sequence length="585" mass="62882">MAPAPSLRFSSFLALLHCTMLAGAVPFAAGKWKLVQEGNTGVSAMQLAVVSETKAIIFDKVEANPLQTNGHSAWSAEIDLPSRTVRALNPITNTWCATGSFLSNGTFIHSAGNPFVNISQGNIGPDGRQAIRMFTPCTDASCDIIEDAQHLRLTSRRWYASSARLEDGSMFIFGGSIDNAFINNVTINNPTFEFFPPKNINGFNGLQIPTRFMEDTVKGNHFPNVHTLPDGRLFISANREAMILDWKTNTEVRLPGIPNGVRISSPFSASAVLLPLTQANNFTPEIMICGGSVVDDTLEESQYSSQTPASAQCARLVLTPAGIATGWKVESMPQPRLMVELILLPDGRVLAVNGAQTGVAGYNSTFDPVGLESNADKPALTAAVYDPDAPLGRRFSSADIPASSIPRMYHSTASLTPDGSVLLAGSNPNVQFTTEGRFPSEYRMEFLSPPYMFSNRPTVNGVPATVDFGKTFTLNINLPPNVRDVSVSLMDLGFATHGVHMDQKLVQLQSTLSRNKKTLQITAPRDGRLFSPGPGFLFIVTNEGVPSVGHKVLIGTGASPPVDQGAIDKYAASPLPQILALMPNF</sequence>
<dbReference type="SUPFAM" id="SSF81296">
    <property type="entry name" value="E set domains"/>
    <property type="match status" value="1"/>
</dbReference>
<dbReference type="Pfam" id="PF09118">
    <property type="entry name" value="GO-like_E_set"/>
    <property type="match status" value="1"/>
</dbReference>
<evidence type="ECO:0000313" key="6">
    <source>
        <dbReference type="Proteomes" id="UP000623687"/>
    </source>
</evidence>
<reference evidence="5" key="1">
    <citation type="submission" date="2019-07" db="EMBL/GenBank/DDBJ databases">
        <authorList>
            <person name="Palmer J.M."/>
        </authorList>
    </citation>
    <scope>NUCLEOTIDE SEQUENCE</scope>
    <source>
        <strain evidence="5">PC9</strain>
    </source>
</reference>
<dbReference type="Pfam" id="PF07250">
    <property type="entry name" value="Glyoxal_oxid_N"/>
    <property type="match status" value="1"/>
</dbReference>
<dbReference type="VEuPathDB" id="FungiDB:PC9H_005977"/>
<dbReference type="PANTHER" id="PTHR32208">
    <property type="entry name" value="SECRETED PROTEIN-RELATED"/>
    <property type="match status" value="1"/>
</dbReference>
<dbReference type="SUPFAM" id="SSF50965">
    <property type="entry name" value="Galactose oxidase, central domain"/>
    <property type="match status" value="1"/>
</dbReference>
<keyword evidence="6" id="KW-1185">Reference proteome</keyword>
<evidence type="ECO:0008006" key="7">
    <source>
        <dbReference type="Google" id="ProtNLM"/>
    </source>
</evidence>
<dbReference type="Proteomes" id="UP000623687">
    <property type="component" value="Unassembled WGS sequence"/>
</dbReference>
<feature type="domain" description="Galactose oxidase-like Early set" evidence="4">
    <location>
        <begin position="456"/>
        <end position="553"/>
    </location>
</feature>
<gene>
    <name evidence="5" type="ORF">PC9H_005977</name>
</gene>
<accession>A0A8H6ZT89</accession>
<dbReference type="Gene3D" id="2.60.40.10">
    <property type="entry name" value="Immunoglobulins"/>
    <property type="match status" value="1"/>
</dbReference>
<feature type="chain" id="PRO_5034053850" description="Copper radical oxidase" evidence="2">
    <location>
        <begin position="25"/>
        <end position="585"/>
    </location>
</feature>
<dbReference type="CDD" id="cd02851">
    <property type="entry name" value="E_set_GO_C"/>
    <property type="match status" value="1"/>
</dbReference>
<dbReference type="InterPro" id="IPR015202">
    <property type="entry name" value="GO-like_E_set"/>
</dbReference>
<dbReference type="AlphaFoldDB" id="A0A8H6ZT89"/>
<evidence type="ECO:0000259" key="3">
    <source>
        <dbReference type="Pfam" id="PF07250"/>
    </source>
</evidence>
<keyword evidence="1 2" id="KW-0732">Signal</keyword>
<evidence type="ECO:0000313" key="5">
    <source>
        <dbReference type="EMBL" id="KAF7430274.1"/>
    </source>
</evidence>
<dbReference type="InterPro" id="IPR013783">
    <property type="entry name" value="Ig-like_fold"/>
</dbReference>
<dbReference type="OrthoDB" id="2019572at2759"/>
<proteinExistence type="predicted"/>
<dbReference type="InterPro" id="IPR011043">
    <property type="entry name" value="Gal_Oxase/kelch_b-propeller"/>
</dbReference>
<dbReference type="RefSeq" id="XP_036631552.1">
    <property type="nucleotide sequence ID" value="XM_036775533.1"/>
</dbReference>
<dbReference type="InterPro" id="IPR009880">
    <property type="entry name" value="Glyoxal_oxidase_N"/>
</dbReference>
<evidence type="ECO:0000256" key="1">
    <source>
        <dbReference type="ARBA" id="ARBA00022729"/>
    </source>
</evidence>
<dbReference type="GeneID" id="59375795"/>
<feature type="signal peptide" evidence="2">
    <location>
        <begin position="1"/>
        <end position="24"/>
    </location>
</feature>
<feature type="domain" description="Glyoxal oxidase N-terminal" evidence="3">
    <location>
        <begin position="68"/>
        <end position="451"/>
    </location>
</feature>
<dbReference type="PANTHER" id="PTHR32208:SF96">
    <property type="entry name" value="GLYOXAL OXIDASE"/>
    <property type="match status" value="1"/>
</dbReference>
<protein>
    <recommendedName>
        <fullName evidence="7">Copper radical oxidase</fullName>
    </recommendedName>
</protein>
<comment type="caution">
    <text evidence="5">The sequence shown here is derived from an EMBL/GenBank/DDBJ whole genome shotgun (WGS) entry which is preliminary data.</text>
</comment>
<evidence type="ECO:0000259" key="4">
    <source>
        <dbReference type="Pfam" id="PF09118"/>
    </source>
</evidence>
<dbReference type="Gene3D" id="2.130.10.80">
    <property type="entry name" value="Galactose oxidase/kelch, beta-propeller"/>
    <property type="match status" value="1"/>
</dbReference>
<dbReference type="InterPro" id="IPR014756">
    <property type="entry name" value="Ig_E-set"/>
</dbReference>
<dbReference type="InterPro" id="IPR037293">
    <property type="entry name" value="Gal_Oxidase_central_sf"/>
</dbReference>
<organism evidence="5 6">
    <name type="scientific">Pleurotus ostreatus</name>
    <name type="common">Oyster mushroom</name>
    <name type="synonym">White-rot fungus</name>
    <dbReference type="NCBI Taxonomy" id="5322"/>
    <lineage>
        <taxon>Eukaryota</taxon>
        <taxon>Fungi</taxon>
        <taxon>Dikarya</taxon>
        <taxon>Basidiomycota</taxon>
        <taxon>Agaricomycotina</taxon>
        <taxon>Agaricomycetes</taxon>
        <taxon>Agaricomycetidae</taxon>
        <taxon>Agaricales</taxon>
        <taxon>Pleurotineae</taxon>
        <taxon>Pleurotaceae</taxon>
        <taxon>Pleurotus</taxon>
    </lineage>
</organism>